<keyword evidence="1" id="KW-0812">Transmembrane</keyword>
<name>A0A9D4C0J9_DREPO</name>
<keyword evidence="1" id="KW-0472">Membrane</keyword>
<dbReference type="Proteomes" id="UP000828390">
    <property type="component" value="Unassembled WGS sequence"/>
</dbReference>
<feature type="transmembrane region" description="Helical" evidence="1">
    <location>
        <begin position="70"/>
        <end position="91"/>
    </location>
</feature>
<proteinExistence type="predicted"/>
<gene>
    <name evidence="2" type="ORF">DPMN_057678</name>
</gene>
<dbReference type="EMBL" id="JAIWYP010000013">
    <property type="protein sequence ID" value="KAH3714975.1"/>
    <property type="molecule type" value="Genomic_DNA"/>
</dbReference>
<keyword evidence="1" id="KW-1133">Transmembrane helix</keyword>
<organism evidence="2 3">
    <name type="scientific">Dreissena polymorpha</name>
    <name type="common">Zebra mussel</name>
    <name type="synonym">Mytilus polymorpha</name>
    <dbReference type="NCBI Taxonomy" id="45954"/>
    <lineage>
        <taxon>Eukaryota</taxon>
        <taxon>Metazoa</taxon>
        <taxon>Spiralia</taxon>
        <taxon>Lophotrochozoa</taxon>
        <taxon>Mollusca</taxon>
        <taxon>Bivalvia</taxon>
        <taxon>Autobranchia</taxon>
        <taxon>Heteroconchia</taxon>
        <taxon>Euheterodonta</taxon>
        <taxon>Imparidentia</taxon>
        <taxon>Neoheterodontei</taxon>
        <taxon>Myida</taxon>
        <taxon>Dreissenoidea</taxon>
        <taxon>Dreissenidae</taxon>
        <taxon>Dreissena</taxon>
    </lineage>
</organism>
<evidence type="ECO:0000313" key="3">
    <source>
        <dbReference type="Proteomes" id="UP000828390"/>
    </source>
</evidence>
<reference evidence="2" key="2">
    <citation type="submission" date="2020-11" db="EMBL/GenBank/DDBJ databases">
        <authorList>
            <person name="McCartney M.A."/>
            <person name="Auch B."/>
            <person name="Kono T."/>
            <person name="Mallez S."/>
            <person name="Becker A."/>
            <person name="Gohl D.M."/>
            <person name="Silverstein K.A.T."/>
            <person name="Koren S."/>
            <person name="Bechman K.B."/>
            <person name="Herman A."/>
            <person name="Abrahante J.E."/>
            <person name="Garbe J."/>
        </authorList>
    </citation>
    <scope>NUCLEOTIDE SEQUENCE</scope>
    <source>
        <strain evidence="2">Duluth1</strain>
        <tissue evidence="2">Whole animal</tissue>
    </source>
</reference>
<protein>
    <submittedName>
        <fullName evidence="2">Uncharacterized protein</fullName>
    </submittedName>
</protein>
<keyword evidence="3" id="KW-1185">Reference proteome</keyword>
<dbReference type="InterPro" id="IPR029063">
    <property type="entry name" value="SAM-dependent_MTases_sf"/>
</dbReference>
<evidence type="ECO:0000313" key="2">
    <source>
        <dbReference type="EMBL" id="KAH3714975.1"/>
    </source>
</evidence>
<dbReference type="AlphaFoldDB" id="A0A9D4C0J9"/>
<dbReference type="Gene3D" id="3.40.50.150">
    <property type="entry name" value="Vaccinia Virus protein VP39"/>
    <property type="match status" value="1"/>
</dbReference>
<dbReference type="InterPro" id="IPR019410">
    <property type="entry name" value="Methyltransf_16"/>
</dbReference>
<dbReference type="Pfam" id="PF10294">
    <property type="entry name" value="Methyltransf_16"/>
    <property type="match status" value="1"/>
</dbReference>
<accession>A0A9D4C0J9</accession>
<evidence type="ECO:0000256" key="1">
    <source>
        <dbReference type="SAM" id="Phobius"/>
    </source>
</evidence>
<reference evidence="2" key="1">
    <citation type="journal article" date="2019" name="bioRxiv">
        <title>The Genome of the Zebra Mussel, Dreissena polymorpha: A Resource for Invasive Species Research.</title>
        <authorList>
            <person name="McCartney M.A."/>
            <person name="Auch B."/>
            <person name="Kono T."/>
            <person name="Mallez S."/>
            <person name="Zhang Y."/>
            <person name="Obille A."/>
            <person name="Becker A."/>
            <person name="Abrahante J.E."/>
            <person name="Garbe J."/>
            <person name="Badalamenti J.P."/>
            <person name="Herman A."/>
            <person name="Mangelson H."/>
            <person name="Liachko I."/>
            <person name="Sullivan S."/>
            <person name="Sone E.D."/>
            <person name="Koren S."/>
            <person name="Silverstein K.A.T."/>
            <person name="Beckman K.B."/>
            <person name="Gohl D.M."/>
        </authorList>
    </citation>
    <scope>NUCLEOTIDE SEQUENCE</scope>
    <source>
        <strain evidence="2">Duluth1</strain>
        <tissue evidence="2">Whole animal</tissue>
    </source>
</reference>
<comment type="caution">
    <text evidence="2">The sequence shown here is derived from an EMBL/GenBank/DDBJ whole genome shotgun (WGS) entry which is preliminary data.</text>
</comment>
<sequence>MDESKLFVRIIERNDGQVIQINQCEVGDVGCVVWAAMCRCTYWFWDAAIVLAKSFETEDFNNGKTWRNKCVVELGAGTGVVGLLVASYGYVIY</sequence>